<dbReference type="Gene3D" id="1.20.5.1350">
    <property type="match status" value="1"/>
</dbReference>
<protein>
    <recommendedName>
        <fullName evidence="6">Ribosomal protein L11 methyltransferase</fullName>
        <shortName evidence="6">L11 Mtase</shortName>
        <ecNumber evidence="6">2.1.1.-</ecNumber>
    </recommendedName>
</protein>
<comment type="catalytic activity">
    <reaction evidence="6">
        <text>L-lysyl-[protein] + 3 S-adenosyl-L-methionine = N(6),N(6),N(6)-trimethyl-L-lysyl-[protein] + 3 S-adenosyl-L-homocysteine + 3 H(+)</text>
        <dbReference type="Rhea" id="RHEA:54192"/>
        <dbReference type="Rhea" id="RHEA-COMP:9752"/>
        <dbReference type="Rhea" id="RHEA-COMP:13826"/>
        <dbReference type="ChEBI" id="CHEBI:15378"/>
        <dbReference type="ChEBI" id="CHEBI:29969"/>
        <dbReference type="ChEBI" id="CHEBI:57856"/>
        <dbReference type="ChEBI" id="CHEBI:59789"/>
        <dbReference type="ChEBI" id="CHEBI:61961"/>
    </reaction>
</comment>
<keyword evidence="7" id="KW-0689">Ribosomal protein</keyword>
<dbReference type="HAMAP" id="MF_00735">
    <property type="entry name" value="Methyltr_PrmA"/>
    <property type="match status" value="1"/>
</dbReference>
<evidence type="ECO:0000256" key="1">
    <source>
        <dbReference type="ARBA" id="ARBA00009741"/>
    </source>
</evidence>
<keyword evidence="3 6" id="KW-0489">Methyltransferase</keyword>
<dbReference type="OrthoDB" id="9785995at2"/>
<dbReference type="InterPro" id="IPR050078">
    <property type="entry name" value="Ribosomal_L11_MeTrfase_PrmA"/>
</dbReference>
<dbReference type="NCBIfam" id="NF001790">
    <property type="entry name" value="PRK00517.3-3"/>
    <property type="match status" value="1"/>
</dbReference>
<keyword evidence="8" id="KW-1185">Reference proteome</keyword>
<dbReference type="CDD" id="cd02440">
    <property type="entry name" value="AdoMet_MTases"/>
    <property type="match status" value="1"/>
</dbReference>
<dbReference type="InterPro" id="IPR004498">
    <property type="entry name" value="Ribosomal_PrmA_MeTrfase"/>
</dbReference>
<keyword evidence="5 6" id="KW-0949">S-adenosyl-L-methionine</keyword>
<dbReference type="SUPFAM" id="SSF53335">
    <property type="entry name" value="S-adenosyl-L-methionine-dependent methyltransferases"/>
    <property type="match status" value="1"/>
</dbReference>
<evidence type="ECO:0000256" key="3">
    <source>
        <dbReference type="ARBA" id="ARBA00022603"/>
    </source>
</evidence>
<dbReference type="Gene3D" id="3.40.50.150">
    <property type="entry name" value="Vaccinia Virus protein VP39"/>
    <property type="match status" value="1"/>
</dbReference>
<dbReference type="Pfam" id="PF06325">
    <property type="entry name" value="PrmA"/>
    <property type="match status" value="1"/>
</dbReference>
<feature type="binding site" evidence="6">
    <location>
        <position position="149"/>
    </location>
    <ligand>
        <name>S-adenosyl-L-methionine</name>
        <dbReference type="ChEBI" id="CHEBI:59789"/>
    </ligand>
</feature>
<dbReference type="Gene3D" id="3.30.70.1170">
    <property type="entry name" value="Sun protein, domain 3"/>
    <property type="match status" value="1"/>
</dbReference>
<evidence type="ECO:0000313" key="7">
    <source>
        <dbReference type="EMBL" id="AFV76147.1"/>
    </source>
</evidence>
<comment type="subcellular location">
    <subcellularLocation>
        <location evidence="6">Cytoplasm</location>
    </subcellularLocation>
</comment>
<feature type="binding site" evidence="6">
    <location>
        <position position="191"/>
    </location>
    <ligand>
        <name>S-adenosyl-L-methionine</name>
        <dbReference type="ChEBI" id="CHEBI:59789"/>
    </ligand>
</feature>
<organism evidence="7 8">
    <name type="scientific">Thermus oshimai JL-2</name>
    <dbReference type="NCBI Taxonomy" id="751945"/>
    <lineage>
        <taxon>Bacteria</taxon>
        <taxon>Thermotogati</taxon>
        <taxon>Deinococcota</taxon>
        <taxon>Deinococci</taxon>
        <taxon>Thermales</taxon>
        <taxon>Thermaceae</taxon>
        <taxon>Thermus</taxon>
    </lineage>
</organism>
<dbReference type="STRING" id="751945.Theos_1098"/>
<name>K7RIC0_THEOS</name>
<dbReference type="GO" id="GO:0016279">
    <property type="term" value="F:protein-lysine N-methyltransferase activity"/>
    <property type="evidence" value="ECO:0007669"/>
    <property type="project" value="RHEA"/>
</dbReference>
<comment type="function">
    <text evidence="6">Methylates ribosomal protein L11.</text>
</comment>
<accession>K7RIC0</accession>
<feature type="binding site" evidence="6">
    <location>
        <position position="107"/>
    </location>
    <ligand>
        <name>S-adenosyl-L-methionine</name>
        <dbReference type="ChEBI" id="CHEBI:59789"/>
    </ligand>
</feature>
<dbReference type="GO" id="GO:0005840">
    <property type="term" value="C:ribosome"/>
    <property type="evidence" value="ECO:0007669"/>
    <property type="project" value="UniProtKB-KW"/>
</dbReference>
<keyword evidence="4 6" id="KW-0808">Transferase</keyword>
<evidence type="ECO:0000256" key="4">
    <source>
        <dbReference type="ARBA" id="ARBA00022679"/>
    </source>
</evidence>
<dbReference type="PANTHER" id="PTHR43648:SF1">
    <property type="entry name" value="ELECTRON TRANSFER FLAVOPROTEIN BETA SUBUNIT LYSINE METHYLTRANSFERASE"/>
    <property type="match status" value="1"/>
</dbReference>
<dbReference type="PANTHER" id="PTHR43648">
    <property type="entry name" value="ELECTRON TRANSFER FLAVOPROTEIN BETA SUBUNIT LYSINE METHYLTRANSFERASE"/>
    <property type="match status" value="1"/>
</dbReference>
<keyword evidence="7" id="KW-0687">Ribonucleoprotein</keyword>
<dbReference type="eggNOG" id="COG2264">
    <property type="taxonomic scope" value="Bacteria"/>
</dbReference>
<dbReference type="GO" id="GO:0005737">
    <property type="term" value="C:cytoplasm"/>
    <property type="evidence" value="ECO:0007669"/>
    <property type="project" value="UniProtKB-SubCell"/>
</dbReference>
<dbReference type="AlphaFoldDB" id="K7RIC0"/>
<reference evidence="7 8" key="1">
    <citation type="journal article" date="2013" name="Genome Announc.">
        <title>Whole Genome Sequencing of Thermus oshimai JL-2 and Thermus thermophilus JL-18, Incomplete Denitrifiers from the United States Great Basin.</title>
        <authorList>
            <person name="Murugapiran S.K."/>
            <person name="Huntemann M."/>
            <person name="Wei C.L."/>
            <person name="Han J."/>
            <person name="Detter J.C."/>
            <person name="Han C.S."/>
            <person name="Erkkila T.H."/>
            <person name="Teshima H."/>
            <person name="Chen A."/>
            <person name="Kyrpides N."/>
            <person name="Mavrommatis K."/>
            <person name="Markowitz V."/>
            <person name="Szeto E."/>
            <person name="Ivanova N."/>
            <person name="Pagani I."/>
            <person name="Lam J."/>
            <person name="McDonald A.I."/>
            <person name="Dodsworth J.A."/>
            <person name="Pati A."/>
            <person name="Goodwin L."/>
            <person name="Peters L."/>
            <person name="Pitluck S."/>
            <person name="Woyke T."/>
            <person name="Hedlund B.P."/>
        </authorList>
    </citation>
    <scope>NUCLEOTIDE SEQUENCE</scope>
    <source>
        <strain evidence="7 8">JL-2</strain>
    </source>
</reference>
<evidence type="ECO:0000256" key="5">
    <source>
        <dbReference type="ARBA" id="ARBA00022691"/>
    </source>
</evidence>
<dbReference type="RefSeq" id="WP_016329338.1">
    <property type="nucleotide sequence ID" value="NC_019386.1"/>
</dbReference>
<dbReference type="KEGG" id="tos:Theos_1098"/>
<comment type="similarity">
    <text evidence="1 6">Belongs to the methyltransferase superfamily. PrmA family.</text>
</comment>
<dbReference type="EC" id="2.1.1.-" evidence="6"/>
<sequence length="256" mass="27404">MWVYRLKGTLDELDPLLPELFDRGARGLEERAGEVLAYFPAPLDLPFGGEWEELPDEDWLSAWKRDLSPVEAGPFVVLAPWHAWEGSGKRIVLEPGMAFGTGHHETTRMALSALGRHARPGGKALDLGTGSGILAIGAALLGMEALGVDIDPTVLPQAEENARRNGVAPRFLLGSLEEALPHGPFDLLLANLYAELHQALAEGYKKALKPGGVALLTGILKAKAEGVEEALEGAGLGVLEREEAGEWVLYAAAPRL</sequence>
<evidence type="ECO:0000313" key="8">
    <source>
        <dbReference type="Proteomes" id="UP000000211"/>
    </source>
</evidence>
<gene>
    <name evidence="6" type="primary">prmA</name>
    <name evidence="7" type="ORF">Theos_1098</name>
</gene>
<dbReference type="GO" id="GO:0032259">
    <property type="term" value="P:methylation"/>
    <property type="evidence" value="ECO:0007669"/>
    <property type="project" value="UniProtKB-KW"/>
</dbReference>
<dbReference type="EMBL" id="CP003249">
    <property type="protein sequence ID" value="AFV76147.1"/>
    <property type="molecule type" value="Genomic_DNA"/>
</dbReference>
<keyword evidence="2 6" id="KW-0963">Cytoplasm</keyword>
<proteinExistence type="inferred from homology"/>
<feature type="binding site" evidence="6">
    <location>
        <position position="128"/>
    </location>
    <ligand>
        <name>S-adenosyl-L-methionine</name>
        <dbReference type="ChEBI" id="CHEBI:59789"/>
    </ligand>
</feature>
<dbReference type="InterPro" id="IPR029063">
    <property type="entry name" value="SAM-dependent_MTases_sf"/>
</dbReference>
<evidence type="ECO:0000256" key="2">
    <source>
        <dbReference type="ARBA" id="ARBA00022490"/>
    </source>
</evidence>
<dbReference type="PATRIC" id="fig|751945.3.peg.1092"/>
<dbReference type="Proteomes" id="UP000000211">
    <property type="component" value="Chromosome"/>
</dbReference>
<dbReference type="HOGENOM" id="CLU_049382_3_1_0"/>
<evidence type="ECO:0000256" key="6">
    <source>
        <dbReference type="HAMAP-Rule" id="MF_00735"/>
    </source>
</evidence>